<evidence type="ECO:0000256" key="3">
    <source>
        <dbReference type="ARBA" id="ARBA00022989"/>
    </source>
</evidence>
<feature type="region of interest" description="Disordered" evidence="6">
    <location>
        <begin position="373"/>
        <end position="398"/>
    </location>
</feature>
<reference evidence="9" key="1">
    <citation type="submission" date="2023-03" db="EMBL/GenBank/DDBJ databases">
        <title>Complete genome of Cladonia borealis.</title>
        <authorList>
            <person name="Park H."/>
        </authorList>
    </citation>
    <scope>NUCLEOTIDE SEQUENCE</scope>
    <source>
        <strain evidence="9">ANT050790</strain>
    </source>
</reference>
<dbReference type="PANTHER" id="PTHR33048:SF47">
    <property type="entry name" value="INTEGRAL MEMBRANE PROTEIN-RELATED"/>
    <property type="match status" value="1"/>
</dbReference>
<evidence type="ECO:0000313" key="10">
    <source>
        <dbReference type="Proteomes" id="UP001166286"/>
    </source>
</evidence>
<evidence type="ECO:0000256" key="7">
    <source>
        <dbReference type="SAM" id="Phobius"/>
    </source>
</evidence>
<dbReference type="Pfam" id="PF20684">
    <property type="entry name" value="Fung_rhodopsin"/>
    <property type="match status" value="1"/>
</dbReference>
<protein>
    <recommendedName>
        <fullName evidence="8">Rhodopsin domain-containing protein</fullName>
    </recommendedName>
</protein>
<dbReference type="Proteomes" id="UP001166286">
    <property type="component" value="Unassembled WGS sequence"/>
</dbReference>
<name>A0AA39UXK4_9LECA</name>
<proteinExistence type="inferred from homology"/>
<evidence type="ECO:0000256" key="2">
    <source>
        <dbReference type="ARBA" id="ARBA00022692"/>
    </source>
</evidence>
<gene>
    <name evidence="9" type="ORF">JMJ35_009607</name>
</gene>
<dbReference type="GO" id="GO:0016020">
    <property type="term" value="C:membrane"/>
    <property type="evidence" value="ECO:0007669"/>
    <property type="project" value="UniProtKB-SubCell"/>
</dbReference>
<keyword evidence="3 7" id="KW-1133">Transmembrane helix</keyword>
<evidence type="ECO:0000256" key="1">
    <source>
        <dbReference type="ARBA" id="ARBA00004141"/>
    </source>
</evidence>
<sequence length="398" mass="43841">MDVLEARDVGFHGRGTNLVIISISWLSVAFCLVGARVASRVTTGRKLGPDDYAIIASVTFSIGLTICNCISVENGFGKLSTTLPRDELEKALQSFWASQILYKLTINLTKTSICLLYLRIFSTVDKVKFRRVVYCFMAYVLLYAVASIMATIFQCLPIERVWNKKIPGSCINLTAFWYANACANIIGDIGIFILPMPVIRSLNLPRREKWGLTMVFALGFFVCVTSILRMTTLDLSSKSTDQTYGSLNSTIWTTIEADTGIICACLPMLKKPLSCLFPQAFPRQSGNSSYPSSGFRTLSRQRNSPVGTYNNGWSHLDSKSKPAIRKSSDDTAVGKTSGGSGDGEYGIERHDIPLASITKTSTVDIRYVNDQHAPALSPNSKKHTRSNSNLVGEDFNLE</sequence>
<keyword evidence="10" id="KW-1185">Reference proteome</keyword>
<evidence type="ECO:0000256" key="4">
    <source>
        <dbReference type="ARBA" id="ARBA00023136"/>
    </source>
</evidence>
<feature type="compositionally biased region" description="Polar residues" evidence="6">
    <location>
        <begin position="283"/>
        <end position="313"/>
    </location>
</feature>
<comment type="caution">
    <text evidence="9">The sequence shown here is derived from an EMBL/GenBank/DDBJ whole genome shotgun (WGS) entry which is preliminary data.</text>
</comment>
<dbReference type="AlphaFoldDB" id="A0AA39UXK4"/>
<organism evidence="9 10">
    <name type="scientific">Cladonia borealis</name>
    <dbReference type="NCBI Taxonomy" id="184061"/>
    <lineage>
        <taxon>Eukaryota</taxon>
        <taxon>Fungi</taxon>
        <taxon>Dikarya</taxon>
        <taxon>Ascomycota</taxon>
        <taxon>Pezizomycotina</taxon>
        <taxon>Lecanoromycetes</taxon>
        <taxon>OSLEUM clade</taxon>
        <taxon>Lecanoromycetidae</taxon>
        <taxon>Lecanorales</taxon>
        <taxon>Lecanorineae</taxon>
        <taxon>Cladoniaceae</taxon>
        <taxon>Cladonia</taxon>
    </lineage>
</organism>
<evidence type="ECO:0000313" key="9">
    <source>
        <dbReference type="EMBL" id="KAK0507718.1"/>
    </source>
</evidence>
<feature type="transmembrane region" description="Helical" evidence="7">
    <location>
        <begin position="132"/>
        <end position="156"/>
    </location>
</feature>
<keyword evidence="2 7" id="KW-0812">Transmembrane</keyword>
<evidence type="ECO:0000259" key="8">
    <source>
        <dbReference type="Pfam" id="PF20684"/>
    </source>
</evidence>
<evidence type="ECO:0000256" key="6">
    <source>
        <dbReference type="SAM" id="MobiDB-lite"/>
    </source>
</evidence>
<feature type="domain" description="Rhodopsin" evidence="8">
    <location>
        <begin position="35"/>
        <end position="274"/>
    </location>
</feature>
<dbReference type="PANTHER" id="PTHR33048">
    <property type="entry name" value="PTH11-LIKE INTEGRAL MEMBRANE PROTEIN (AFU_ORTHOLOGUE AFUA_5G11245)"/>
    <property type="match status" value="1"/>
</dbReference>
<comment type="similarity">
    <text evidence="5">Belongs to the SAT4 family.</text>
</comment>
<feature type="transmembrane region" description="Helical" evidence="7">
    <location>
        <begin position="210"/>
        <end position="230"/>
    </location>
</feature>
<dbReference type="InterPro" id="IPR049326">
    <property type="entry name" value="Rhodopsin_dom_fungi"/>
</dbReference>
<keyword evidence="4 7" id="KW-0472">Membrane</keyword>
<dbReference type="EMBL" id="JAFEKC020000022">
    <property type="protein sequence ID" value="KAK0507718.1"/>
    <property type="molecule type" value="Genomic_DNA"/>
</dbReference>
<evidence type="ECO:0000256" key="5">
    <source>
        <dbReference type="ARBA" id="ARBA00038359"/>
    </source>
</evidence>
<dbReference type="InterPro" id="IPR052337">
    <property type="entry name" value="SAT4-like"/>
</dbReference>
<feature type="transmembrane region" description="Helical" evidence="7">
    <location>
        <begin position="176"/>
        <end position="198"/>
    </location>
</feature>
<comment type="subcellular location">
    <subcellularLocation>
        <location evidence="1">Membrane</location>
        <topology evidence="1">Multi-pass membrane protein</topology>
    </subcellularLocation>
</comment>
<feature type="region of interest" description="Disordered" evidence="6">
    <location>
        <begin position="283"/>
        <end position="347"/>
    </location>
</feature>
<accession>A0AA39UXK4</accession>
<feature type="transmembrane region" description="Helical" evidence="7">
    <location>
        <begin position="18"/>
        <end position="39"/>
    </location>
</feature>